<evidence type="ECO:0008006" key="4">
    <source>
        <dbReference type="Google" id="ProtNLM"/>
    </source>
</evidence>
<name>A0A5B9Y5V8_9MOLU</name>
<keyword evidence="3" id="KW-1185">Reference proteome</keyword>
<dbReference type="KEGG" id="schi:SCHIN_v1c10220"/>
<evidence type="ECO:0000256" key="1">
    <source>
        <dbReference type="SAM" id="SignalP"/>
    </source>
</evidence>
<feature type="signal peptide" evidence="1">
    <location>
        <begin position="1"/>
        <end position="23"/>
    </location>
</feature>
<dbReference type="InterPro" id="IPR054816">
    <property type="entry name" value="Lipoprotein_mollicutes-type_CS"/>
</dbReference>
<dbReference type="Proteomes" id="UP000323144">
    <property type="component" value="Chromosome"/>
</dbReference>
<reference evidence="2 3" key="1">
    <citation type="submission" date="2019-08" db="EMBL/GenBank/DDBJ databases">
        <title>Complete genome sequence of Spiroplasma chinense CCH (DSM 19755).</title>
        <authorList>
            <person name="Shen H.-Y."/>
            <person name="Lin Y.-C."/>
            <person name="Chou L."/>
            <person name="Kuo C.-H."/>
        </authorList>
    </citation>
    <scope>NUCLEOTIDE SEQUENCE [LARGE SCALE GENOMIC DNA]</scope>
    <source>
        <strain evidence="2 3">CCH</strain>
    </source>
</reference>
<evidence type="ECO:0000313" key="2">
    <source>
        <dbReference type="EMBL" id="QEH62215.1"/>
    </source>
</evidence>
<dbReference type="PROSITE" id="PS51257">
    <property type="entry name" value="PROKAR_LIPOPROTEIN"/>
    <property type="match status" value="1"/>
</dbReference>
<dbReference type="RefSeq" id="WP_166508581.1">
    <property type="nucleotide sequence ID" value="NZ_CP043026.1"/>
</dbReference>
<dbReference type="AlphaFoldDB" id="A0A5B9Y5V8"/>
<accession>A0A5B9Y5V8</accession>
<proteinExistence type="predicted"/>
<organism evidence="2 3">
    <name type="scientific">Spiroplasma chinense</name>
    <dbReference type="NCBI Taxonomy" id="216932"/>
    <lineage>
        <taxon>Bacteria</taxon>
        <taxon>Bacillati</taxon>
        <taxon>Mycoplasmatota</taxon>
        <taxon>Mollicutes</taxon>
        <taxon>Entomoplasmatales</taxon>
        <taxon>Spiroplasmataceae</taxon>
        <taxon>Spiroplasma</taxon>
    </lineage>
</organism>
<protein>
    <recommendedName>
        <fullName evidence="4">Lipoprotein</fullName>
    </recommendedName>
</protein>
<evidence type="ECO:0000313" key="3">
    <source>
        <dbReference type="Proteomes" id="UP000323144"/>
    </source>
</evidence>
<keyword evidence="1" id="KW-0732">Signal</keyword>
<gene>
    <name evidence="2" type="ORF">SCHIN_v1c10220</name>
</gene>
<dbReference type="EMBL" id="CP043026">
    <property type="protein sequence ID" value="QEH62215.1"/>
    <property type="molecule type" value="Genomic_DNA"/>
</dbReference>
<sequence length="170" mass="18699">MKKLLSIFAATSVVATTSATVVACGNVASLSFEAEKKDADVVSNLSDYIAEKKLKADMKDLTLPTEIKGEPTITNKGKMDGKDVAYIGLDSSLEKNKALFALFKQSKDLKASESTDKLTVTEYYFSLKGDKDATSFELFLGKFEKKYTEEKKAVTFTYTSINKKTIKIAQ</sequence>
<dbReference type="NCBIfam" id="NF038029">
    <property type="entry name" value="LP_plasma"/>
    <property type="match status" value="1"/>
</dbReference>
<feature type="chain" id="PRO_5022791766" description="Lipoprotein" evidence="1">
    <location>
        <begin position="24"/>
        <end position="170"/>
    </location>
</feature>